<organism evidence="10 11">
    <name type="scientific">Bombella saccharophila</name>
    <dbReference type="NCBI Taxonomy" id="2967338"/>
    <lineage>
        <taxon>Bacteria</taxon>
        <taxon>Pseudomonadati</taxon>
        <taxon>Pseudomonadota</taxon>
        <taxon>Alphaproteobacteria</taxon>
        <taxon>Acetobacterales</taxon>
        <taxon>Acetobacteraceae</taxon>
        <taxon>Bombella</taxon>
    </lineage>
</organism>
<keyword evidence="6 7" id="KW-0694">RNA-binding</keyword>
<evidence type="ECO:0000313" key="10">
    <source>
        <dbReference type="EMBL" id="MCX5615108.1"/>
    </source>
</evidence>
<dbReference type="Gene3D" id="3.40.50.150">
    <property type="entry name" value="Vaccinia Virus protein VP39"/>
    <property type="match status" value="1"/>
</dbReference>
<dbReference type="Pfam" id="PF00398">
    <property type="entry name" value="RrnaAD"/>
    <property type="match status" value="1"/>
</dbReference>
<evidence type="ECO:0000313" key="11">
    <source>
        <dbReference type="Proteomes" id="UP001165648"/>
    </source>
</evidence>
<dbReference type="PANTHER" id="PTHR11727">
    <property type="entry name" value="DIMETHYLADENOSINE TRANSFERASE"/>
    <property type="match status" value="1"/>
</dbReference>
<dbReference type="Proteomes" id="UP001165648">
    <property type="component" value="Unassembled WGS sequence"/>
</dbReference>
<keyword evidence="4 7" id="KW-0808">Transferase</keyword>
<evidence type="ECO:0000256" key="6">
    <source>
        <dbReference type="ARBA" id="ARBA00022884"/>
    </source>
</evidence>
<feature type="binding site" evidence="7 8">
    <location>
        <position position="30"/>
    </location>
    <ligand>
        <name>S-adenosyl-L-methionine</name>
        <dbReference type="ChEBI" id="CHEBI:59789"/>
    </ligand>
</feature>
<dbReference type="PROSITE" id="PS01131">
    <property type="entry name" value="RRNA_A_DIMETH"/>
    <property type="match status" value="1"/>
</dbReference>
<evidence type="ECO:0000259" key="9">
    <source>
        <dbReference type="SMART" id="SM00650"/>
    </source>
</evidence>
<feature type="binding site" evidence="7 8">
    <location>
        <position position="55"/>
    </location>
    <ligand>
        <name>S-adenosyl-L-methionine</name>
        <dbReference type="ChEBI" id="CHEBI:59789"/>
    </ligand>
</feature>
<comment type="catalytic activity">
    <reaction evidence="7">
        <text>adenosine(1518)/adenosine(1519) in 16S rRNA + 4 S-adenosyl-L-methionine = N(6)-dimethyladenosine(1518)/N(6)-dimethyladenosine(1519) in 16S rRNA + 4 S-adenosyl-L-homocysteine + 4 H(+)</text>
        <dbReference type="Rhea" id="RHEA:19609"/>
        <dbReference type="Rhea" id="RHEA-COMP:10232"/>
        <dbReference type="Rhea" id="RHEA-COMP:10233"/>
        <dbReference type="ChEBI" id="CHEBI:15378"/>
        <dbReference type="ChEBI" id="CHEBI:57856"/>
        <dbReference type="ChEBI" id="CHEBI:59789"/>
        <dbReference type="ChEBI" id="CHEBI:74411"/>
        <dbReference type="ChEBI" id="CHEBI:74493"/>
        <dbReference type="EC" id="2.1.1.182"/>
    </reaction>
</comment>
<feature type="domain" description="Ribosomal RNA adenine methylase transferase N-terminal" evidence="9">
    <location>
        <begin position="35"/>
        <end position="207"/>
    </location>
</feature>
<keyword evidence="3 7" id="KW-0489">Methyltransferase</keyword>
<evidence type="ECO:0000256" key="5">
    <source>
        <dbReference type="ARBA" id="ARBA00022691"/>
    </source>
</evidence>
<dbReference type="InterPro" id="IPR011530">
    <property type="entry name" value="rRNA_adenine_dimethylase"/>
</dbReference>
<evidence type="ECO:0000256" key="7">
    <source>
        <dbReference type="HAMAP-Rule" id="MF_00607"/>
    </source>
</evidence>
<dbReference type="InterPro" id="IPR029063">
    <property type="entry name" value="SAM-dependent_MTases_sf"/>
</dbReference>
<feature type="binding site" evidence="7 8">
    <location>
        <position position="28"/>
    </location>
    <ligand>
        <name>S-adenosyl-L-methionine</name>
        <dbReference type="ChEBI" id="CHEBI:59789"/>
    </ligand>
</feature>
<name>A0ABT3W8W9_9PROT</name>
<evidence type="ECO:0000256" key="8">
    <source>
        <dbReference type="PROSITE-ProRule" id="PRU01026"/>
    </source>
</evidence>
<dbReference type="EMBL" id="JANIDW010000003">
    <property type="protein sequence ID" value="MCX5615108.1"/>
    <property type="molecule type" value="Genomic_DNA"/>
</dbReference>
<dbReference type="InterPro" id="IPR023165">
    <property type="entry name" value="rRNA_Ade_diMease-like_C"/>
</dbReference>
<protein>
    <recommendedName>
        <fullName evidence="7">Ribosomal RNA small subunit methyltransferase A</fullName>
        <ecNumber evidence="7">2.1.1.182</ecNumber>
    </recommendedName>
    <alternativeName>
        <fullName evidence="7">16S rRNA (adenine(1518)-N(6)/adenine(1519)-N(6))-dimethyltransferase</fullName>
    </alternativeName>
    <alternativeName>
        <fullName evidence="7">16S rRNA dimethyladenosine transferase</fullName>
    </alternativeName>
    <alternativeName>
        <fullName evidence="7">16S rRNA dimethylase</fullName>
    </alternativeName>
    <alternativeName>
        <fullName evidence="7">S-adenosylmethionine-6-N', N'-adenosyl(rRNA) dimethyltransferase</fullName>
    </alternativeName>
</protein>
<feature type="binding site" evidence="7 8">
    <location>
        <position position="77"/>
    </location>
    <ligand>
        <name>S-adenosyl-L-methionine</name>
        <dbReference type="ChEBI" id="CHEBI:59789"/>
    </ligand>
</feature>
<comment type="function">
    <text evidence="7">Specifically dimethylates two adjacent adenosines (A1518 and A1519) in the loop of a conserved hairpin near the 3'-end of 16S rRNA in the 30S particle. May play a critical role in biogenesis of 30S subunits.</text>
</comment>
<dbReference type="RefSeq" id="WP_266106972.1">
    <property type="nucleotide sequence ID" value="NZ_JANIDW010000003.1"/>
</dbReference>
<gene>
    <name evidence="7 10" type="primary">rsmA</name>
    <name evidence="7" type="synonym">ksgA</name>
    <name evidence="10" type="ORF">NQF64_07610</name>
</gene>
<keyword evidence="2 7" id="KW-0698">rRNA processing</keyword>
<dbReference type="InterPro" id="IPR020596">
    <property type="entry name" value="rRNA_Ade_Mease_Trfase_CS"/>
</dbReference>
<keyword evidence="11" id="KW-1185">Reference proteome</keyword>
<dbReference type="Gene3D" id="1.10.8.100">
    <property type="entry name" value="Ribosomal RNA adenine dimethylase-like, domain 2"/>
    <property type="match status" value="1"/>
</dbReference>
<keyword evidence="1 7" id="KW-0963">Cytoplasm</keyword>
<evidence type="ECO:0000256" key="2">
    <source>
        <dbReference type="ARBA" id="ARBA00022552"/>
    </source>
</evidence>
<dbReference type="SMART" id="SM00650">
    <property type="entry name" value="rADc"/>
    <property type="match status" value="1"/>
</dbReference>
<proteinExistence type="inferred from homology"/>
<dbReference type="EC" id="2.1.1.182" evidence="7"/>
<reference evidence="10 11" key="1">
    <citation type="submission" date="2022-07" db="EMBL/GenBank/DDBJ databases">
        <title>Bombella genomes.</title>
        <authorList>
            <person name="Harer L."/>
            <person name="Styblova S."/>
            <person name="Ehrmann M."/>
        </authorList>
    </citation>
    <scope>NUCLEOTIDE SEQUENCE [LARGE SCALE GENOMIC DNA]</scope>
    <source>
        <strain evidence="10 11">TMW 2.2558</strain>
    </source>
</reference>
<dbReference type="PROSITE" id="PS51689">
    <property type="entry name" value="SAM_RNA_A_N6_MT"/>
    <property type="match status" value="1"/>
</dbReference>
<evidence type="ECO:0000256" key="3">
    <source>
        <dbReference type="ARBA" id="ARBA00022603"/>
    </source>
</evidence>
<dbReference type="CDD" id="cd02440">
    <property type="entry name" value="AdoMet_MTases"/>
    <property type="match status" value="1"/>
</dbReference>
<dbReference type="InterPro" id="IPR020598">
    <property type="entry name" value="rRNA_Ade_methylase_Trfase_N"/>
</dbReference>
<dbReference type="InterPro" id="IPR001737">
    <property type="entry name" value="KsgA/Erm"/>
</dbReference>
<dbReference type="GO" id="GO:0052908">
    <property type="term" value="F:16S rRNA (adenine(1518)-N(6)/adenine(1519)-N(6))-dimethyltransferase activity"/>
    <property type="evidence" value="ECO:0007669"/>
    <property type="project" value="UniProtKB-EC"/>
</dbReference>
<dbReference type="SUPFAM" id="SSF53335">
    <property type="entry name" value="S-adenosyl-L-methionine-dependent methyltransferases"/>
    <property type="match status" value="1"/>
</dbReference>
<dbReference type="NCBIfam" id="TIGR00755">
    <property type="entry name" value="ksgA"/>
    <property type="match status" value="1"/>
</dbReference>
<sequence>MAVPTALPSLRESIRHHGLDALKALGQHFLLDPTLCMRIAALGGNLAKTHIIEVGPGPGGLTRALLDSNAQSVHAVEIDRRAWPLLEELQAHYPEQLHIVRQDALKLDATQLTPAPRQIIANLPYNVATPLLVNWLRQAAQWSRMVLMFQKEVAERICAAPGSAAYGRLAVLAQWCAECSIALTLPPGAFSPPPKVHSAVALIIPHAEQPAPALFKAMEQVTAAAFGQRRKMLRAALKPIKGSILLEEAGIDPTRRAETLTIAEFDTLAHCHLRQQQGPS</sequence>
<dbReference type="PANTHER" id="PTHR11727:SF7">
    <property type="entry name" value="DIMETHYLADENOSINE TRANSFERASE-RELATED"/>
    <property type="match status" value="1"/>
</dbReference>
<accession>A0ABT3W8W9</accession>
<evidence type="ECO:0000256" key="1">
    <source>
        <dbReference type="ARBA" id="ARBA00022490"/>
    </source>
</evidence>
<evidence type="ECO:0000256" key="4">
    <source>
        <dbReference type="ARBA" id="ARBA00022679"/>
    </source>
</evidence>
<comment type="similarity">
    <text evidence="7">Belongs to the class I-like SAM-binding methyltransferase superfamily. rRNA adenine N(6)-methyltransferase family. RsmA subfamily.</text>
</comment>
<comment type="caution">
    <text evidence="10">The sequence shown here is derived from an EMBL/GenBank/DDBJ whole genome shotgun (WGS) entry which is preliminary data.</text>
</comment>
<comment type="subcellular location">
    <subcellularLocation>
        <location evidence="7">Cytoplasm</location>
    </subcellularLocation>
</comment>
<feature type="binding site" evidence="7 8">
    <location>
        <position position="122"/>
    </location>
    <ligand>
        <name>S-adenosyl-L-methionine</name>
        <dbReference type="ChEBI" id="CHEBI:59789"/>
    </ligand>
</feature>
<keyword evidence="5 7" id="KW-0949">S-adenosyl-L-methionine</keyword>
<dbReference type="HAMAP" id="MF_00607">
    <property type="entry name" value="16SrRNA_methyltr_A"/>
    <property type="match status" value="1"/>
</dbReference>
<feature type="binding site" evidence="7 8">
    <location>
        <position position="103"/>
    </location>
    <ligand>
        <name>S-adenosyl-L-methionine</name>
        <dbReference type="ChEBI" id="CHEBI:59789"/>
    </ligand>
</feature>